<dbReference type="InterPro" id="IPR050197">
    <property type="entry name" value="Aldolase_class_II_sugar_metab"/>
</dbReference>
<dbReference type="InterPro" id="IPR036409">
    <property type="entry name" value="Aldolase_II/adducin_N_sf"/>
</dbReference>
<dbReference type="GO" id="GO:0019323">
    <property type="term" value="P:pentose catabolic process"/>
    <property type="evidence" value="ECO:0007669"/>
    <property type="project" value="TreeGrafter"/>
</dbReference>
<protein>
    <submittedName>
        <fullName evidence="4">Class II aldolase/adducin family protein</fullName>
    </submittedName>
</protein>
<evidence type="ECO:0000259" key="3">
    <source>
        <dbReference type="SMART" id="SM01007"/>
    </source>
</evidence>
<reference evidence="4" key="1">
    <citation type="submission" date="2021-04" db="EMBL/GenBank/DDBJ databases">
        <title>Draft genome sequence data of methanotrophic Methylovulum sp. strain S1L and Methylomonas sp. strain S2AM isolated from boreal lake water columns.</title>
        <authorList>
            <person name="Rissanen A.J."/>
            <person name="Mangayil R."/>
            <person name="Svenning M.M."/>
            <person name="Khanongnuch R."/>
        </authorList>
    </citation>
    <scope>NUCLEOTIDE SEQUENCE</scope>
    <source>
        <strain evidence="4">S2AM</strain>
    </source>
</reference>
<dbReference type="Gene3D" id="3.40.225.10">
    <property type="entry name" value="Class II aldolase/adducin N-terminal domain"/>
    <property type="match status" value="1"/>
</dbReference>
<dbReference type="InterPro" id="IPR001303">
    <property type="entry name" value="Aldolase_II/adducin_N"/>
</dbReference>
<dbReference type="AlphaFoldDB" id="A0A975MS99"/>
<feature type="domain" description="Class II aldolase/adducin N-terminal" evidence="3">
    <location>
        <begin position="26"/>
        <end position="207"/>
    </location>
</feature>
<keyword evidence="5" id="KW-1185">Reference proteome</keyword>
<evidence type="ECO:0000313" key="4">
    <source>
        <dbReference type="EMBL" id="QWF72564.1"/>
    </source>
</evidence>
<gene>
    <name evidence="4" type="ORF">KEF85_12215</name>
</gene>
<evidence type="ECO:0000256" key="1">
    <source>
        <dbReference type="ARBA" id="ARBA00022723"/>
    </source>
</evidence>
<dbReference type="Proteomes" id="UP000676649">
    <property type="component" value="Chromosome"/>
</dbReference>
<dbReference type="GO" id="GO:0016832">
    <property type="term" value="F:aldehyde-lyase activity"/>
    <property type="evidence" value="ECO:0007669"/>
    <property type="project" value="TreeGrafter"/>
</dbReference>
<name>A0A975MS99_9GAMM</name>
<dbReference type="SMART" id="SM01007">
    <property type="entry name" value="Aldolase_II"/>
    <property type="match status" value="1"/>
</dbReference>
<keyword evidence="1" id="KW-0479">Metal-binding</keyword>
<keyword evidence="2" id="KW-0456">Lyase</keyword>
<dbReference type="PANTHER" id="PTHR22789:SF0">
    <property type="entry name" value="3-OXO-TETRONATE 4-PHOSPHATE DECARBOXYLASE-RELATED"/>
    <property type="match status" value="1"/>
</dbReference>
<dbReference type="GO" id="GO:0005829">
    <property type="term" value="C:cytosol"/>
    <property type="evidence" value="ECO:0007669"/>
    <property type="project" value="TreeGrafter"/>
</dbReference>
<sequence>MGDAEGVIKYQLEHRYLSLPIQMNIAELNAWRHILYRLELVGQQPNKYDGLRFGNISRRLVPGSGQFLISGTQTGHLPELTRANYALVEIASPEHNSIESTGLSAPSSEALTHALIYQQRPAVQAVIHVHSPVLWRHCQELGLAQTPAHIAYGTVAMTEAVKSLLNTAVNQPPVFAMLGHEDGMVAFGTTLAEAALGLLAQLARALAVE</sequence>
<dbReference type="KEGG" id="mpad:KEF85_12215"/>
<dbReference type="PANTHER" id="PTHR22789">
    <property type="entry name" value="FUCULOSE PHOSPHATE ALDOLASE"/>
    <property type="match status" value="1"/>
</dbReference>
<organism evidence="4 5">
    <name type="scientific">Methylomonas paludis</name>
    <dbReference type="NCBI Taxonomy" id="1173101"/>
    <lineage>
        <taxon>Bacteria</taxon>
        <taxon>Pseudomonadati</taxon>
        <taxon>Pseudomonadota</taxon>
        <taxon>Gammaproteobacteria</taxon>
        <taxon>Methylococcales</taxon>
        <taxon>Methylococcaceae</taxon>
        <taxon>Methylomonas</taxon>
    </lineage>
</organism>
<dbReference type="Pfam" id="PF00596">
    <property type="entry name" value="Aldolase_II"/>
    <property type="match status" value="1"/>
</dbReference>
<evidence type="ECO:0000256" key="2">
    <source>
        <dbReference type="ARBA" id="ARBA00023239"/>
    </source>
</evidence>
<proteinExistence type="predicted"/>
<evidence type="ECO:0000313" key="5">
    <source>
        <dbReference type="Proteomes" id="UP000676649"/>
    </source>
</evidence>
<dbReference type="GO" id="GO:0046872">
    <property type="term" value="F:metal ion binding"/>
    <property type="evidence" value="ECO:0007669"/>
    <property type="project" value="UniProtKB-KW"/>
</dbReference>
<accession>A0A975MS99</accession>
<dbReference type="EMBL" id="CP073754">
    <property type="protein sequence ID" value="QWF72564.1"/>
    <property type="molecule type" value="Genomic_DNA"/>
</dbReference>
<dbReference type="SUPFAM" id="SSF53639">
    <property type="entry name" value="AraD/HMP-PK domain-like"/>
    <property type="match status" value="1"/>
</dbReference>